<evidence type="ECO:0000313" key="2">
    <source>
        <dbReference type="EMBL" id="KAL3846342.1"/>
    </source>
</evidence>
<dbReference type="Proteomes" id="UP001634393">
    <property type="component" value="Unassembled WGS sequence"/>
</dbReference>
<sequence>MLFVWILRECPRRSTARPREATPVAALPPTPARLQLDPDPILPEY</sequence>
<evidence type="ECO:0000313" key="3">
    <source>
        <dbReference type="Proteomes" id="UP001634393"/>
    </source>
</evidence>
<protein>
    <submittedName>
        <fullName evidence="2">Uncharacterized protein</fullName>
    </submittedName>
</protein>
<accession>A0ABD3UBE5</accession>
<reference evidence="2 3" key="1">
    <citation type="submission" date="2024-12" db="EMBL/GenBank/DDBJ databases">
        <title>The unique morphological basis and parallel evolutionary history of personate flowers in Penstemon.</title>
        <authorList>
            <person name="Depatie T.H."/>
            <person name="Wessinger C.A."/>
        </authorList>
    </citation>
    <scope>NUCLEOTIDE SEQUENCE [LARGE SCALE GENOMIC DNA]</scope>
    <source>
        <strain evidence="2">WTNN_2</strain>
        <tissue evidence="2">Leaf</tissue>
    </source>
</reference>
<dbReference type="EMBL" id="JBJXBP010000002">
    <property type="protein sequence ID" value="KAL3846342.1"/>
    <property type="molecule type" value="Genomic_DNA"/>
</dbReference>
<comment type="caution">
    <text evidence="2">The sequence shown here is derived from an EMBL/GenBank/DDBJ whole genome shotgun (WGS) entry which is preliminary data.</text>
</comment>
<dbReference type="AlphaFoldDB" id="A0ABD3UBE5"/>
<organism evidence="2 3">
    <name type="scientific">Penstemon smallii</name>
    <dbReference type="NCBI Taxonomy" id="265156"/>
    <lineage>
        <taxon>Eukaryota</taxon>
        <taxon>Viridiplantae</taxon>
        <taxon>Streptophyta</taxon>
        <taxon>Embryophyta</taxon>
        <taxon>Tracheophyta</taxon>
        <taxon>Spermatophyta</taxon>
        <taxon>Magnoliopsida</taxon>
        <taxon>eudicotyledons</taxon>
        <taxon>Gunneridae</taxon>
        <taxon>Pentapetalae</taxon>
        <taxon>asterids</taxon>
        <taxon>lamiids</taxon>
        <taxon>Lamiales</taxon>
        <taxon>Plantaginaceae</taxon>
        <taxon>Cheloneae</taxon>
        <taxon>Penstemon</taxon>
    </lineage>
</organism>
<gene>
    <name evidence="2" type="ORF">ACJIZ3_003745</name>
</gene>
<keyword evidence="3" id="KW-1185">Reference proteome</keyword>
<feature type="region of interest" description="Disordered" evidence="1">
    <location>
        <begin position="15"/>
        <end position="45"/>
    </location>
</feature>
<evidence type="ECO:0000256" key="1">
    <source>
        <dbReference type="SAM" id="MobiDB-lite"/>
    </source>
</evidence>
<name>A0ABD3UBE5_9LAMI</name>
<proteinExistence type="predicted"/>